<feature type="compositionally biased region" description="Polar residues" evidence="1">
    <location>
        <begin position="29"/>
        <end position="49"/>
    </location>
</feature>
<accession>A0ABQ0W9E3</accession>
<dbReference type="EMBL" id="BJXU01000007">
    <property type="protein sequence ID" value="GEN22281.1"/>
    <property type="molecule type" value="Genomic_DNA"/>
</dbReference>
<comment type="caution">
    <text evidence="2">The sequence shown here is derived from an EMBL/GenBank/DDBJ whole genome shotgun (WGS) entry which is preliminary data.</text>
</comment>
<name>A0ABQ0W9E3_9GAMM</name>
<reference evidence="2 3" key="1">
    <citation type="submission" date="2019-07" db="EMBL/GenBank/DDBJ databases">
        <title>Whole genome shotgun sequence of Halomonas cupida NBRC 102219.</title>
        <authorList>
            <person name="Hosoyama A."/>
            <person name="Uohara A."/>
            <person name="Ohji S."/>
            <person name="Ichikawa N."/>
        </authorList>
    </citation>
    <scope>NUCLEOTIDE SEQUENCE [LARGE SCALE GENOMIC DNA]</scope>
    <source>
        <strain evidence="2 3">NBRC 102219</strain>
    </source>
</reference>
<proteinExistence type="predicted"/>
<gene>
    <name evidence="2" type="ORF">HCU01_02300</name>
</gene>
<evidence type="ECO:0000256" key="1">
    <source>
        <dbReference type="SAM" id="MobiDB-lite"/>
    </source>
</evidence>
<sequence>MGRLGTGTLVPGTLEFVFCATEEAHVSSDPDTQQASTDGSSQDEFNAQQHVALDSWQG</sequence>
<organism evidence="2 3">
    <name type="scientific">Halomonas cupida</name>
    <dbReference type="NCBI Taxonomy" id="44933"/>
    <lineage>
        <taxon>Bacteria</taxon>
        <taxon>Pseudomonadati</taxon>
        <taxon>Pseudomonadota</taxon>
        <taxon>Gammaproteobacteria</taxon>
        <taxon>Oceanospirillales</taxon>
        <taxon>Halomonadaceae</taxon>
        <taxon>Halomonas</taxon>
    </lineage>
</organism>
<feature type="region of interest" description="Disordered" evidence="1">
    <location>
        <begin position="24"/>
        <end position="58"/>
    </location>
</feature>
<keyword evidence="3" id="KW-1185">Reference proteome</keyword>
<evidence type="ECO:0000313" key="3">
    <source>
        <dbReference type="Proteomes" id="UP000321726"/>
    </source>
</evidence>
<protein>
    <submittedName>
        <fullName evidence="2">Uncharacterized protein</fullName>
    </submittedName>
</protein>
<evidence type="ECO:0000313" key="2">
    <source>
        <dbReference type="EMBL" id="GEN22281.1"/>
    </source>
</evidence>
<dbReference type="Proteomes" id="UP000321726">
    <property type="component" value="Unassembled WGS sequence"/>
</dbReference>